<evidence type="ECO:0000256" key="2">
    <source>
        <dbReference type="ARBA" id="ARBA00004580"/>
    </source>
</evidence>
<dbReference type="SUPFAM" id="SSF48350">
    <property type="entry name" value="GTPase activation domain, GAP"/>
    <property type="match status" value="1"/>
</dbReference>
<dbReference type="GO" id="GO:0031901">
    <property type="term" value="C:early endosome membrane"/>
    <property type="evidence" value="ECO:0007669"/>
    <property type="project" value="UniProtKB-SubCell"/>
</dbReference>
<dbReference type="Pfam" id="PF22669">
    <property type="entry name" value="Exo_endo_phos2"/>
    <property type="match status" value="1"/>
</dbReference>
<keyword evidence="8" id="KW-1185">Reference proteome</keyword>
<evidence type="ECO:0000256" key="5">
    <source>
        <dbReference type="SAM" id="MobiDB-lite"/>
    </source>
</evidence>
<dbReference type="Gene3D" id="2.60.40.10">
    <property type="entry name" value="Immunoglobulins"/>
    <property type="match status" value="1"/>
</dbReference>
<protein>
    <submittedName>
        <fullName evidence="7">Inositol polyphosphate 5-phosphatase</fullName>
    </submittedName>
</protein>
<dbReference type="InterPro" id="IPR000300">
    <property type="entry name" value="IPPc"/>
</dbReference>
<dbReference type="Proteomes" id="UP001431209">
    <property type="component" value="Unassembled WGS sequence"/>
</dbReference>
<dbReference type="InterPro" id="IPR013783">
    <property type="entry name" value="Ig-like_fold"/>
</dbReference>
<dbReference type="InterPro" id="IPR046985">
    <property type="entry name" value="IP5"/>
</dbReference>
<dbReference type="EMBL" id="JAOPGA020001025">
    <property type="protein sequence ID" value="KAL0484152.1"/>
    <property type="molecule type" value="Genomic_DNA"/>
</dbReference>
<name>A0AAW2Z4J0_9EUKA</name>
<dbReference type="Gene3D" id="1.10.555.10">
    <property type="entry name" value="Rho GTPase activation protein"/>
    <property type="match status" value="1"/>
</dbReference>
<dbReference type="InterPro" id="IPR036691">
    <property type="entry name" value="Endo/exonu/phosph_ase_sf"/>
</dbReference>
<proteinExistence type="predicted"/>
<evidence type="ECO:0000313" key="8">
    <source>
        <dbReference type="Proteomes" id="UP001431209"/>
    </source>
</evidence>
<evidence type="ECO:0000259" key="6">
    <source>
        <dbReference type="PROSITE" id="PS50238"/>
    </source>
</evidence>
<comment type="caution">
    <text evidence="7">The sequence shown here is derived from an EMBL/GenBank/DDBJ whole genome shotgun (WGS) entry which is preliminary data.</text>
</comment>
<dbReference type="AlphaFoldDB" id="A0AAW2Z4J0"/>
<accession>A0AAW2Z4J0</accession>
<dbReference type="Gene3D" id="3.60.10.10">
    <property type="entry name" value="Endonuclease/exonuclease/phosphatase"/>
    <property type="match status" value="1"/>
</dbReference>
<dbReference type="PROSITE" id="PS50238">
    <property type="entry name" value="RHOGAP"/>
    <property type="match status" value="1"/>
</dbReference>
<dbReference type="InterPro" id="IPR000198">
    <property type="entry name" value="RhoGAP_dom"/>
</dbReference>
<comment type="subcellular location">
    <subcellularLocation>
        <location evidence="2">Cytoplasmic vesicle</location>
        <location evidence="2">Phagosome membrane</location>
    </subcellularLocation>
    <subcellularLocation>
        <location evidence="1">Early endosome membrane</location>
    </subcellularLocation>
</comment>
<evidence type="ECO:0000313" key="7">
    <source>
        <dbReference type="EMBL" id="KAL0484152.1"/>
    </source>
</evidence>
<dbReference type="GO" id="GO:0030670">
    <property type="term" value="C:phagocytic vesicle membrane"/>
    <property type="evidence" value="ECO:0007669"/>
    <property type="project" value="UniProtKB-SubCell"/>
</dbReference>
<feature type="domain" description="Rho-GAP" evidence="6">
    <location>
        <begin position="532"/>
        <end position="712"/>
    </location>
</feature>
<dbReference type="InterPro" id="IPR008936">
    <property type="entry name" value="Rho_GTPase_activation_prot"/>
</dbReference>
<dbReference type="GO" id="GO:0046856">
    <property type="term" value="P:phosphatidylinositol dephosphorylation"/>
    <property type="evidence" value="ECO:0007669"/>
    <property type="project" value="InterPro"/>
</dbReference>
<dbReference type="Pfam" id="PF21310">
    <property type="entry name" value="OCRL-like_ASH"/>
    <property type="match status" value="1"/>
</dbReference>
<keyword evidence="3" id="KW-0967">Endosome</keyword>
<organism evidence="7 8">
    <name type="scientific">Acrasis kona</name>
    <dbReference type="NCBI Taxonomy" id="1008807"/>
    <lineage>
        <taxon>Eukaryota</taxon>
        <taxon>Discoba</taxon>
        <taxon>Heterolobosea</taxon>
        <taxon>Tetramitia</taxon>
        <taxon>Eutetramitia</taxon>
        <taxon>Acrasidae</taxon>
        <taxon>Acrasis</taxon>
    </lineage>
</organism>
<evidence type="ECO:0000256" key="4">
    <source>
        <dbReference type="ARBA" id="ARBA00023329"/>
    </source>
</evidence>
<dbReference type="PANTHER" id="PTHR11200:SF300">
    <property type="entry name" value="TYPE II INOSITOL 1,4,5-TRISPHOSPHATE 5-PHOSPHATASE"/>
    <property type="match status" value="1"/>
</dbReference>
<feature type="region of interest" description="Disordered" evidence="5">
    <location>
        <begin position="1"/>
        <end position="35"/>
    </location>
</feature>
<gene>
    <name evidence="7" type="ORF">AKO1_004792</name>
</gene>
<feature type="compositionally biased region" description="Low complexity" evidence="5">
    <location>
        <begin position="1"/>
        <end position="31"/>
    </location>
</feature>
<dbReference type="GO" id="GO:0004439">
    <property type="term" value="F:phosphatidylinositol-4,5-bisphosphate 5-phosphatase activity"/>
    <property type="evidence" value="ECO:0007669"/>
    <property type="project" value="TreeGrafter"/>
</dbReference>
<sequence>MKRSSSIRGSTSLRSPSMAPSTVFSPSTSSVMDDPWMLRVPDDGSISWKEGQIRKQLKERSSEYEQKRKLSVVVCTWNVNQKLPNAETSMEELLHLDLDPDIVAVGLQEIDMTANAMIKQETEAREGWVQALDNEIFGAKSKYVRLEEKQLVGMFLTVYVKEKLSGKVKDLKKDSLGLGAMGKMGNKGGIGIRFRLFQSTFLFVTSHLAPHMGGTLKRNQNFADIIQQLNFNGQHKPDNHDYFFWCGDLNYRIEQLDYHTVCKMVKNKQYSKLKEYDQLHIERMSGRVFFLFREGDINFAPTYKYDPGTLTFDTSEKQRTPSWTDRVLYKGRCRDKVIQRSYDRYELLISDHLPVSSLFDVEVTTVQDYKYRSCREQITRELEGDDVNPTERPRLELSRDLFYFDNVSYGRARTEIIELTNPGRVVCEYQFVSFDADQDDCSKPWMKINPSQGLIIPGQTIQVSLTVMVDQSTAPSLNTTDGSLEDTLLIHLENGANFSVKIRGNFLRTSFANSLRNLIHIYGPIRQAPQSEDLTKSSIKLPIPKEIYKLVDYLCKYGLRTPGLLVNSVPPSQVDIVRDMLDRGVSLSLYQGEVHAVFECLVLLLESLPQPLIPYKYYKACIEHHLFPEKLVETVNMMPAVHYNVFHYIMSFLRELLANSDANELTIDFLSFTCCNMILRTPMNMPLEQQERDKSAKIAFIKVFLKEDQETMMNTLSKNLMRQT</sequence>
<reference evidence="7 8" key="1">
    <citation type="submission" date="2024-03" db="EMBL/GenBank/DDBJ databases">
        <title>The Acrasis kona genome and developmental transcriptomes reveal deep origins of eukaryotic multicellular pathways.</title>
        <authorList>
            <person name="Sheikh S."/>
            <person name="Fu C.-J."/>
            <person name="Brown M.W."/>
            <person name="Baldauf S.L."/>
        </authorList>
    </citation>
    <scope>NUCLEOTIDE SEQUENCE [LARGE SCALE GENOMIC DNA]</scope>
    <source>
        <strain evidence="7 8">ATCC MYA-3509</strain>
    </source>
</reference>
<dbReference type="PANTHER" id="PTHR11200">
    <property type="entry name" value="INOSITOL 5-PHOSPHATASE"/>
    <property type="match status" value="1"/>
</dbReference>
<dbReference type="SUPFAM" id="SSF56219">
    <property type="entry name" value="DNase I-like"/>
    <property type="match status" value="1"/>
</dbReference>
<dbReference type="InterPro" id="IPR048869">
    <property type="entry name" value="OCRL-1_2_ASH"/>
</dbReference>
<dbReference type="Pfam" id="PF00620">
    <property type="entry name" value="RhoGAP"/>
    <property type="match status" value="1"/>
</dbReference>
<dbReference type="GO" id="GO:0007165">
    <property type="term" value="P:signal transduction"/>
    <property type="evidence" value="ECO:0007669"/>
    <property type="project" value="InterPro"/>
</dbReference>
<keyword evidence="4" id="KW-0968">Cytoplasmic vesicle</keyword>
<evidence type="ECO:0000256" key="1">
    <source>
        <dbReference type="ARBA" id="ARBA00004146"/>
    </source>
</evidence>
<dbReference type="SMART" id="SM00128">
    <property type="entry name" value="IPPc"/>
    <property type="match status" value="1"/>
</dbReference>
<dbReference type="SMART" id="SM00324">
    <property type="entry name" value="RhoGAP"/>
    <property type="match status" value="1"/>
</dbReference>
<evidence type="ECO:0000256" key="3">
    <source>
        <dbReference type="ARBA" id="ARBA00022753"/>
    </source>
</evidence>